<dbReference type="Pfam" id="PF01926">
    <property type="entry name" value="MMR_HSR1"/>
    <property type="match status" value="1"/>
</dbReference>
<keyword evidence="13" id="KW-1185">Reference proteome</keyword>
<dbReference type="PANTHER" id="PTHR11649:SF13">
    <property type="entry name" value="ENGB-TYPE G DOMAIN-CONTAINING PROTEIN"/>
    <property type="match status" value="1"/>
</dbReference>
<evidence type="ECO:0000256" key="3">
    <source>
        <dbReference type="ARBA" id="ARBA00022618"/>
    </source>
</evidence>
<proteinExistence type="inferred from homology"/>
<dbReference type="InterPro" id="IPR027417">
    <property type="entry name" value="P-loop_NTPase"/>
</dbReference>
<keyword evidence="7 10" id="KW-0342">GTP-binding</keyword>
<sequence>MDAPAGGERRQAMAEEIDPAAIEAGRLLFAAPCEFVAGVTSPSILPPVGLPEVAFAGRSNVGKSSLINALTGRKTLARTSNTPGRTQQLNFFDLGGRLMLVDMPGYGYAKASRKEVKEWQGLATLYLKGRPSLRRALLLVDARQGLKEIDERVMKQLDESAQSYQIVLTKADKLKPEALAALRAEIAARAARHPAAHPEIVATSSVSGEGIPLLRALLAALASPAPLR</sequence>
<evidence type="ECO:0000313" key="12">
    <source>
        <dbReference type="EMBL" id="QEX20599.1"/>
    </source>
</evidence>
<dbReference type="GO" id="GO:0046872">
    <property type="term" value="F:metal ion binding"/>
    <property type="evidence" value="ECO:0007669"/>
    <property type="project" value="UniProtKB-KW"/>
</dbReference>
<dbReference type="CDD" id="cd01876">
    <property type="entry name" value="YihA_EngB"/>
    <property type="match status" value="1"/>
</dbReference>
<evidence type="ECO:0000256" key="7">
    <source>
        <dbReference type="ARBA" id="ARBA00023134"/>
    </source>
</evidence>
<accession>A0A5J6MTC2</accession>
<keyword evidence="3 10" id="KW-0132">Cell division</keyword>
<dbReference type="KEGG" id="hadh:FRZ61_05160"/>
<evidence type="ECO:0000313" key="13">
    <source>
        <dbReference type="Proteomes" id="UP000325797"/>
    </source>
</evidence>
<evidence type="ECO:0000256" key="1">
    <source>
        <dbReference type="ARBA" id="ARBA00001946"/>
    </source>
</evidence>
<dbReference type="PROSITE" id="PS51706">
    <property type="entry name" value="G_ENGB"/>
    <property type="match status" value="1"/>
</dbReference>
<evidence type="ECO:0000259" key="11">
    <source>
        <dbReference type="PROSITE" id="PS51706"/>
    </source>
</evidence>
<comment type="cofactor">
    <cofactor evidence="1">
        <name>Mg(2+)</name>
        <dbReference type="ChEBI" id="CHEBI:18420"/>
    </cofactor>
</comment>
<evidence type="ECO:0000256" key="4">
    <source>
        <dbReference type="ARBA" id="ARBA00022723"/>
    </source>
</evidence>
<keyword evidence="9 10" id="KW-0131">Cell cycle</keyword>
<dbReference type="HAMAP" id="MF_00321">
    <property type="entry name" value="GTPase_EngB"/>
    <property type="match status" value="1"/>
</dbReference>
<keyword evidence="6" id="KW-0460">Magnesium</keyword>
<dbReference type="PANTHER" id="PTHR11649">
    <property type="entry name" value="MSS1/TRME-RELATED GTP-BINDING PROTEIN"/>
    <property type="match status" value="1"/>
</dbReference>
<dbReference type="SUPFAM" id="SSF52540">
    <property type="entry name" value="P-loop containing nucleoside triphosphate hydrolases"/>
    <property type="match status" value="1"/>
</dbReference>
<keyword evidence="4" id="KW-0479">Metal-binding</keyword>
<dbReference type="EMBL" id="CP042582">
    <property type="protein sequence ID" value="QEX20599.1"/>
    <property type="molecule type" value="Genomic_DNA"/>
</dbReference>
<comment type="similarity">
    <text evidence="2 10">Belongs to the TRAFAC class TrmE-Era-EngA-EngB-Septin-like GTPase superfamily. EngB GTPase family.</text>
</comment>
<dbReference type="InterPro" id="IPR006073">
    <property type="entry name" value="GTP-bd"/>
</dbReference>
<dbReference type="GO" id="GO:0005829">
    <property type="term" value="C:cytosol"/>
    <property type="evidence" value="ECO:0007669"/>
    <property type="project" value="TreeGrafter"/>
</dbReference>
<evidence type="ECO:0000256" key="10">
    <source>
        <dbReference type="HAMAP-Rule" id="MF_00321"/>
    </source>
</evidence>
<evidence type="ECO:0000256" key="5">
    <source>
        <dbReference type="ARBA" id="ARBA00022741"/>
    </source>
</evidence>
<dbReference type="NCBIfam" id="TIGR03598">
    <property type="entry name" value="GTPase_YsxC"/>
    <property type="match status" value="1"/>
</dbReference>
<comment type="function">
    <text evidence="10">Necessary for normal cell division and for the maintenance of normal septation.</text>
</comment>
<name>A0A5J6MTC2_9PROT</name>
<dbReference type="Gene3D" id="3.40.50.300">
    <property type="entry name" value="P-loop containing nucleotide triphosphate hydrolases"/>
    <property type="match status" value="1"/>
</dbReference>
<dbReference type="Proteomes" id="UP000325797">
    <property type="component" value="Chromosome"/>
</dbReference>
<dbReference type="InterPro" id="IPR030393">
    <property type="entry name" value="G_ENGB_dom"/>
</dbReference>
<dbReference type="RefSeq" id="WP_225309074.1">
    <property type="nucleotide sequence ID" value="NZ_CP042582.1"/>
</dbReference>
<organism evidence="12 13">
    <name type="scientific">Hypericibacter adhaerens</name>
    <dbReference type="NCBI Taxonomy" id="2602016"/>
    <lineage>
        <taxon>Bacteria</taxon>
        <taxon>Pseudomonadati</taxon>
        <taxon>Pseudomonadota</taxon>
        <taxon>Alphaproteobacteria</taxon>
        <taxon>Rhodospirillales</taxon>
        <taxon>Dongiaceae</taxon>
        <taxon>Hypericibacter</taxon>
    </lineage>
</organism>
<feature type="domain" description="EngB-type G" evidence="11">
    <location>
        <begin position="49"/>
        <end position="224"/>
    </location>
</feature>
<evidence type="ECO:0000256" key="9">
    <source>
        <dbReference type="ARBA" id="ARBA00023306"/>
    </source>
</evidence>
<reference evidence="12 13" key="1">
    <citation type="submission" date="2019-08" db="EMBL/GenBank/DDBJ databases">
        <title>Hyperibacter terrae gen. nov., sp. nov. and Hyperibacter viscosus sp. nov., two new members in the family Rhodospirillaceae isolated from the rhizosphere of Hypericum perforatum.</title>
        <authorList>
            <person name="Noviana Z."/>
        </authorList>
    </citation>
    <scope>NUCLEOTIDE SEQUENCE [LARGE SCALE GENOMIC DNA]</scope>
    <source>
        <strain evidence="12 13">R5959</strain>
    </source>
</reference>
<dbReference type="GO" id="GO:0005525">
    <property type="term" value="F:GTP binding"/>
    <property type="evidence" value="ECO:0007669"/>
    <property type="project" value="UniProtKB-UniRule"/>
</dbReference>
<protein>
    <recommendedName>
        <fullName evidence="10">Probable GTP-binding protein EngB</fullName>
    </recommendedName>
</protein>
<evidence type="ECO:0000256" key="2">
    <source>
        <dbReference type="ARBA" id="ARBA00009638"/>
    </source>
</evidence>
<gene>
    <name evidence="10 12" type="primary">engB</name>
    <name evidence="12" type="ORF">FRZ61_05160</name>
</gene>
<keyword evidence="5 10" id="KW-0547">Nucleotide-binding</keyword>
<dbReference type="InterPro" id="IPR019987">
    <property type="entry name" value="GTP-bd_ribosome_bio_YsxC"/>
</dbReference>
<evidence type="ECO:0000256" key="6">
    <source>
        <dbReference type="ARBA" id="ARBA00022842"/>
    </source>
</evidence>
<keyword evidence="8 10" id="KW-0717">Septation</keyword>
<dbReference type="GO" id="GO:0000917">
    <property type="term" value="P:division septum assembly"/>
    <property type="evidence" value="ECO:0007669"/>
    <property type="project" value="UniProtKB-KW"/>
</dbReference>
<dbReference type="AlphaFoldDB" id="A0A5J6MTC2"/>
<evidence type="ECO:0000256" key="8">
    <source>
        <dbReference type="ARBA" id="ARBA00023210"/>
    </source>
</evidence>